<dbReference type="EMBL" id="JACYFG010000040">
    <property type="protein sequence ID" value="MBD5781199.1"/>
    <property type="molecule type" value="Genomic_DNA"/>
</dbReference>
<dbReference type="CDD" id="cd00761">
    <property type="entry name" value="Glyco_tranf_GTA_type"/>
    <property type="match status" value="1"/>
</dbReference>
<dbReference type="Proteomes" id="UP000622317">
    <property type="component" value="Unassembled WGS sequence"/>
</dbReference>
<comment type="caution">
    <text evidence="2">The sequence shown here is derived from an EMBL/GenBank/DDBJ whole genome shotgun (WGS) entry which is preliminary data.</text>
</comment>
<evidence type="ECO:0000313" key="2">
    <source>
        <dbReference type="EMBL" id="MBD5781199.1"/>
    </source>
</evidence>
<organism evidence="2 3">
    <name type="scientific">Pelagicoccus enzymogenes</name>
    <dbReference type="NCBI Taxonomy" id="2773457"/>
    <lineage>
        <taxon>Bacteria</taxon>
        <taxon>Pseudomonadati</taxon>
        <taxon>Verrucomicrobiota</taxon>
        <taxon>Opitutia</taxon>
        <taxon>Puniceicoccales</taxon>
        <taxon>Pelagicoccaceae</taxon>
        <taxon>Pelagicoccus</taxon>
    </lineage>
</organism>
<sequence>MNARENAPRVSLGMPVYNGANFVREAIASLLEQTFRDFELIIVDNASTDDTEAICRGFAEADERIRFYRNSENIGAGKNFNLAVTYARGEYFKWAAHDDLCHPRFLEECVEVMDRNPDAALAYPKSRIIDAASNFVDSPYVVSEGTNDEDPVVRFKGLVKPHVCYQVFGLMRLSILRQTPLIGLYARGDEILMCWLGLRGRFVPIDEFLFYPRKHEAQSMSFLGNRKRTSADFVAYSVWFDPNWRNRLVFPWWRSLRELIWCVLKAPISIGGKIRCQLVVLRWAISRKRSLLRDVVLQMKVLAASFAPARERSDKSPS</sequence>
<feature type="domain" description="Glycosyltransferase 2-like" evidence="1">
    <location>
        <begin position="11"/>
        <end position="172"/>
    </location>
</feature>
<accession>A0A927IIU5</accession>
<dbReference type="Gene3D" id="3.90.550.10">
    <property type="entry name" value="Spore Coat Polysaccharide Biosynthesis Protein SpsA, Chain A"/>
    <property type="match status" value="1"/>
</dbReference>
<name>A0A927IIU5_9BACT</name>
<keyword evidence="3" id="KW-1185">Reference proteome</keyword>
<dbReference type="InterPro" id="IPR029044">
    <property type="entry name" value="Nucleotide-diphossugar_trans"/>
</dbReference>
<proteinExistence type="predicted"/>
<reference evidence="2" key="1">
    <citation type="submission" date="2020-09" db="EMBL/GenBank/DDBJ databases">
        <title>Pelagicoccus enzymogenes sp. nov. with an EPS production, isolated from marine sediment.</title>
        <authorList>
            <person name="Feng X."/>
        </authorList>
    </citation>
    <scope>NUCLEOTIDE SEQUENCE</scope>
    <source>
        <strain evidence="2">NFK12</strain>
    </source>
</reference>
<dbReference type="Pfam" id="PF00535">
    <property type="entry name" value="Glycos_transf_2"/>
    <property type="match status" value="1"/>
</dbReference>
<protein>
    <submittedName>
        <fullName evidence="2">Glycosyltransferase family 2 protein</fullName>
    </submittedName>
</protein>
<dbReference type="AlphaFoldDB" id="A0A927IIU5"/>
<gene>
    <name evidence="2" type="ORF">IEN85_16990</name>
</gene>
<evidence type="ECO:0000259" key="1">
    <source>
        <dbReference type="Pfam" id="PF00535"/>
    </source>
</evidence>
<dbReference type="PANTHER" id="PTHR43685">
    <property type="entry name" value="GLYCOSYLTRANSFERASE"/>
    <property type="match status" value="1"/>
</dbReference>
<dbReference type="InterPro" id="IPR050834">
    <property type="entry name" value="Glycosyltransf_2"/>
</dbReference>
<dbReference type="SUPFAM" id="SSF53448">
    <property type="entry name" value="Nucleotide-diphospho-sugar transferases"/>
    <property type="match status" value="1"/>
</dbReference>
<evidence type="ECO:0000313" key="3">
    <source>
        <dbReference type="Proteomes" id="UP000622317"/>
    </source>
</evidence>
<dbReference type="RefSeq" id="WP_191618299.1">
    <property type="nucleotide sequence ID" value="NZ_JACYFG010000040.1"/>
</dbReference>
<dbReference type="InterPro" id="IPR001173">
    <property type="entry name" value="Glyco_trans_2-like"/>
</dbReference>
<dbReference type="PANTHER" id="PTHR43685:SF2">
    <property type="entry name" value="GLYCOSYLTRANSFERASE 2-LIKE DOMAIN-CONTAINING PROTEIN"/>
    <property type="match status" value="1"/>
</dbReference>